<dbReference type="GO" id="GO:0046872">
    <property type="term" value="F:metal ion binding"/>
    <property type="evidence" value="ECO:0007669"/>
    <property type="project" value="UniProtKB-KW"/>
</dbReference>
<keyword evidence="4 12" id="KW-0812">Transmembrane</keyword>
<organism evidence="13 14">
    <name type="scientific">Novosphingobium chloroacetimidivorans</name>
    <dbReference type="NCBI Taxonomy" id="1428314"/>
    <lineage>
        <taxon>Bacteria</taxon>
        <taxon>Pseudomonadati</taxon>
        <taxon>Pseudomonadota</taxon>
        <taxon>Alphaproteobacteria</taxon>
        <taxon>Sphingomonadales</taxon>
        <taxon>Sphingomonadaceae</taxon>
        <taxon>Novosphingobium</taxon>
    </lineage>
</organism>
<dbReference type="InterPro" id="IPR003691">
    <property type="entry name" value="FluC"/>
</dbReference>
<dbReference type="EMBL" id="JACHLR010000018">
    <property type="protein sequence ID" value="MBB4860270.1"/>
    <property type="molecule type" value="Genomic_DNA"/>
</dbReference>
<evidence type="ECO:0000256" key="10">
    <source>
        <dbReference type="ARBA" id="ARBA00035120"/>
    </source>
</evidence>
<evidence type="ECO:0000256" key="5">
    <source>
        <dbReference type="ARBA" id="ARBA00022989"/>
    </source>
</evidence>
<reference evidence="13 14" key="1">
    <citation type="submission" date="2020-08" db="EMBL/GenBank/DDBJ databases">
        <title>Functional genomics of gut bacteria from endangered species of beetles.</title>
        <authorList>
            <person name="Carlos-Shanley C."/>
        </authorList>
    </citation>
    <scope>NUCLEOTIDE SEQUENCE [LARGE SCALE GENOMIC DNA]</scope>
    <source>
        <strain evidence="13 14">S00245</strain>
    </source>
</reference>
<protein>
    <recommendedName>
        <fullName evidence="12">Fluoride-specific ion channel FluC</fullName>
    </recommendedName>
</protein>
<feature type="transmembrane region" description="Helical" evidence="12">
    <location>
        <begin position="110"/>
        <end position="134"/>
    </location>
</feature>
<evidence type="ECO:0000256" key="8">
    <source>
        <dbReference type="ARBA" id="ARBA00023136"/>
    </source>
</evidence>
<keyword evidence="5 12" id="KW-1133">Transmembrane helix</keyword>
<feature type="transmembrane region" description="Helical" evidence="12">
    <location>
        <begin position="45"/>
        <end position="68"/>
    </location>
</feature>
<dbReference type="AlphaFoldDB" id="A0A7W7NYI7"/>
<dbReference type="GO" id="GO:0005886">
    <property type="term" value="C:plasma membrane"/>
    <property type="evidence" value="ECO:0007669"/>
    <property type="project" value="UniProtKB-SubCell"/>
</dbReference>
<evidence type="ECO:0000256" key="2">
    <source>
        <dbReference type="ARBA" id="ARBA00022475"/>
    </source>
</evidence>
<dbReference type="HAMAP" id="MF_00454">
    <property type="entry name" value="FluC"/>
    <property type="match status" value="1"/>
</dbReference>
<name>A0A7W7NYI7_9SPHN</name>
<evidence type="ECO:0000256" key="11">
    <source>
        <dbReference type="ARBA" id="ARBA00035585"/>
    </source>
</evidence>
<keyword evidence="14" id="KW-1185">Reference proteome</keyword>
<dbReference type="GO" id="GO:0140114">
    <property type="term" value="P:cellular detoxification of fluoride"/>
    <property type="evidence" value="ECO:0007669"/>
    <property type="project" value="UniProtKB-UniRule"/>
</dbReference>
<dbReference type="NCBIfam" id="TIGR00494">
    <property type="entry name" value="crcB"/>
    <property type="match status" value="1"/>
</dbReference>
<keyword evidence="7 12" id="KW-0406">Ion transport</keyword>
<evidence type="ECO:0000256" key="9">
    <source>
        <dbReference type="ARBA" id="ARBA00023303"/>
    </source>
</evidence>
<evidence type="ECO:0000256" key="12">
    <source>
        <dbReference type="HAMAP-Rule" id="MF_00454"/>
    </source>
</evidence>
<keyword evidence="12" id="KW-0813">Transport</keyword>
<dbReference type="PANTHER" id="PTHR28259">
    <property type="entry name" value="FLUORIDE EXPORT PROTEIN 1-RELATED"/>
    <property type="match status" value="1"/>
</dbReference>
<comment type="caution">
    <text evidence="13">The sequence shown here is derived from an EMBL/GenBank/DDBJ whole genome shotgun (WGS) entry which is preliminary data.</text>
</comment>
<comment type="catalytic activity">
    <reaction evidence="11">
        <text>fluoride(in) = fluoride(out)</text>
        <dbReference type="Rhea" id="RHEA:76159"/>
        <dbReference type="ChEBI" id="CHEBI:17051"/>
    </reaction>
    <physiologicalReaction direction="left-to-right" evidence="11">
        <dbReference type="Rhea" id="RHEA:76160"/>
    </physiologicalReaction>
</comment>
<keyword evidence="2 12" id="KW-1003">Cell membrane</keyword>
<evidence type="ECO:0000256" key="7">
    <source>
        <dbReference type="ARBA" id="ARBA00023065"/>
    </source>
</evidence>
<evidence type="ECO:0000256" key="4">
    <source>
        <dbReference type="ARBA" id="ARBA00022692"/>
    </source>
</evidence>
<sequence length="138" mass="14059">MPQPPQPSFLTASLLVASGGAVGSWLRFCVGRAWVIAVGPVRASAFPWGTLTVNVVGSLAMGLLVGWLARYGTASEATRLLLAVGVLGGFTTFSSFSLEVVSLIQRAQPALAALYLAASLGAGLLGLTAGLMLMRGPA</sequence>
<dbReference type="RefSeq" id="WP_184248729.1">
    <property type="nucleotide sequence ID" value="NZ_JACHLR010000018.1"/>
</dbReference>
<dbReference type="NCBIfam" id="NF010791">
    <property type="entry name" value="PRK14195.1"/>
    <property type="match status" value="1"/>
</dbReference>
<dbReference type="GO" id="GO:0062054">
    <property type="term" value="F:fluoride channel activity"/>
    <property type="evidence" value="ECO:0007669"/>
    <property type="project" value="UniProtKB-UniRule"/>
</dbReference>
<evidence type="ECO:0000256" key="6">
    <source>
        <dbReference type="ARBA" id="ARBA00023053"/>
    </source>
</evidence>
<keyword evidence="3" id="KW-0997">Cell inner membrane</keyword>
<comment type="function">
    <text evidence="12">Fluoride-specific ion channel. Important for reducing fluoride concentration in the cell, thus reducing its toxicity.</text>
</comment>
<gene>
    <name evidence="12" type="primary">fluC</name>
    <name evidence="12" type="synonym">crcB</name>
    <name evidence="13" type="ORF">HNO88_003612</name>
</gene>
<comment type="activity regulation">
    <text evidence="12">Na(+) is not transported, but it plays an essential structural role and its presence is essential for fluoride channel function.</text>
</comment>
<keyword evidence="12" id="KW-0479">Metal-binding</keyword>
<feature type="binding site" evidence="12">
    <location>
        <position position="91"/>
    </location>
    <ligand>
        <name>Na(+)</name>
        <dbReference type="ChEBI" id="CHEBI:29101"/>
        <note>structural</note>
    </ligand>
</feature>
<keyword evidence="8 12" id="KW-0472">Membrane</keyword>
<keyword evidence="9 12" id="KW-0407">Ion channel</keyword>
<feature type="transmembrane region" description="Helical" evidence="12">
    <location>
        <begin position="80"/>
        <end position="104"/>
    </location>
</feature>
<evidence type="ECO:0000313" key="14">
    <source>
        <dbReference type="Proteomes" id="UP000555448"/>
    </source>
</evidence>
<dbReference type="Proteomes" id="UP000555448">
    <property type="component" value="Unassembled WGS sequence"/>
</dbReference>
<keyword evidence="6 12" id="KW-0915">Sodium</keyword>
<comment type="subcellular location">
    <subcellularLocation>
        <location evidence="1 12">Cell membrane</location>
        <topology evidence="1 12">Multi-pass membrane protein</topology>
    </subcellularLocation>
</comment>
<evidence type="ECO:0000256" key="1">
    <source>
        <dbReference type="ARBA" id="ARBA00004651"/>
    </source>
</evidence>
<dbReference type="Pfam" id="PF02537">
    <property type="entry name" value="CRCB"/>
    <property type="match status" value="1"/>
</dbReference>
<feature type="binding site" evidence="12">
    <location>
        <position position="88"/>
    </location>
    <ligand>
        <name>Na(+)</name>
        <dbReference type="ChEBI" id="CHEBI:29101"/>
        <note>structural</note>
    </ligand>
</feature>
<proteinExistence type="inferred from homology"/>
<dbReference type="PANTHER" id="PTHR28259:SF1">
    <property type="entry name" value="FLUORIDE EXPORT PROTEIN 1-RELATED"/>
    <property type="match status" value="1"/>
</dbReference>
<comment type="similarity">
    <text evidence="10 12">Belongs to the fluoride channel Fluc/FEX (TC 1.A.43) family.</text>
</comment>
<evidence type="ECO:0000256" key="3">
    <source>
        <dbReference type="ARBA" id="ARBA00022519"/>
    </source>
</evidence>
<evidence type="ECO:0000313" key="13">
    <source>
        <dbReference type="EMBL" id="MBB4860270.1"/>
    </source>
</evidence>
<accession>A0A7W7NYI7</accession>